<dbReference type="Proteomes" id="UP000179243">
    <property type="component" value="Unassembled WGS sequence"/>
</dbReference>
<comment type="caution">
    <text evidence="2">The sequence shown here is derived from an EMBL/GenBank/DDBJ whole genome shotgun (WGS) entry which is preliminary data.</text>
</comment>
<dbReference type="Pfam" id="PF13399">
    <property type="entry name" value="LytR_C"/>
    <property type="match status" value="1"/>
</dbReference>
<evidence type="ECO:0000313" key="3">
    <source>
        <dbReference type="Proteomes" id="UP000179243"/>
    </source>
</evidence>
<evidence type="ECO:0000259" key="1">
    <source>
        <dbReference type="Pfam" id="PF13399"/>
    </source>
</evidence>
<reference evidence="2 3" key="1">
    <citation type="journal article" date="2016" name="Nat. Commun.">
        <title>Thousands of microbial genomes shed light on interconnected biogeochemical processes in an aquifer system.</title>
        <authorList>
            <person name="Anantharaman K."/>
            <person name="Brown C.T."/>
            <person name="Hug L.A."/>
            <person name="Sharon I."/>
            <person name="Castelle C.J."/>
            <person name="Probst A.J."/>
            <person name="Thomas B.C."/>
            <person name="Singh A."/>
            <person name="Wilkins M.J."/>
            <person name="Karaoz U."/>
            <person name="Brodie E.L."/>
            <person name="Williams K.H."/>
            <person name="Hubbard S.S."/>
            <person name="Banfield J.F."/>
        </authorList>
    </citation>
    <scope>NUCLEOTIDE SEQUENCE [LARGE SCALE GENOMIC DNA]</scope>
</reference>
<proteinExistence type="predicted"/>
<feature type="domain" description="LytR/CpsA/Psr regulator C-terminal" evidence="1">
    <location>
        <begin position="42"/>
        <end position="126"/>
    </location>
</feature>
<name>A0A1F7F2I3_UNCRA</name>
<evidence type="ECO:0000313" key="2">
    <source>
        <dbReference type="EMBL" id="OGK00875.1"/>
    </source>
</evidence>
<dbReference type="AlphaFoldDB" id="A0A1F7F2I3"/>
<dbReference type="EMBL" id="MFYX01000139">
    <property type="protein sequence ID" value="OGK00875.1"/>
    <property type="molecule type" value="Genomic_DNA"/>
</dbReference>
<dbReference type="InterPro" id="IPR027381">
    <property type="entry name" value="LytR/CpsA/Psr_C"/>
</dbReference>
<protein>
    <recommendedName>
        <fullName evidence="1">LytR/CpsA/Psr regulator C-terminal domain-containing protein</fullName>
    </recommendedName>
</protein>
<organism evidence="2 3">
    <name type="scientific">Candidatus Raymondbacteria bacterium RIFOXYD12_FULL_49_13</name>
    <dbReference type="NCBI Taxonomy" id="1817890"/>
    <lineage>
        <taxon>Bacteria</taxon>
        <taxon>Raymondiibacteriota</taxon>
    </lineage>
</organism>
<gene>
    <name evidence="2" type="ORF">A2519_08090</name>
</gene>
<dbReference type="Gene3D" id="3.30.70.2390">
    <property type="match status" value="1"/>
</dbReference>
<sequence length="136" mass="14515">MKYLYVGLIVLLAGLGVFFFIQTKGHGASGGIAPSIPHIGSIQILNGCGKPGAAGVVGDFLRKKGFDVKETDNAPDWNYGETIVVSRSADTTVASQVAEALKTPNVMRLRNDQGLFDVTIFVGRDFNERVRTGTGK</sequence>
<accession>A0A1F7F2I3</accession>